<proteinExistence type="predicted"/>
<gene>
    <name evidence="1" type="ORF">B5766_07680</name>
</gene>
<dbReference type="Proteomes" id="UP000219994">
    <property type="component" value="Unassembled WGS sequence"/>
</dbReference>
<reference evidence="2" key="1">
    <citation type="submission" date="2017-03" db="EMBL/GenBank/DDBJ databases">
        <authorList>
            <person name="Lund M.B."/>
        </authorList>
    </citation>
    <scope>NUCLEOTIDE SEQUENCE [LARGE SCALE GENOMIC DNA]</scope>
</reference>
<name>A0A2A6FR87_9MICO</name>
<accession>A0A2A6FR87</accession>
<organism evidence="1 2">
    <name type="scientific">Candidatus Lumbricidiphila eiseniae</name>
    <dbReference type="NCBI Taxonomy" id="1969409"/>
    <lineage>
        <taxon>Bacteria</taxon>
        <taxon>Bacillati</taxon>
        <taxon>Actinomycetota</taxon>
        <taxon>Actinomycetes</taxon>
        <taxon>Micrococcales</taxon>
        <taxon>Microbacteriaceae</taxon>
        <taxon>Candidatus Lumbricidiphila</taxon>
    </lineage>
</organism>
<comment type="caution">
    <text evidence="1">The sequence shown here is derived from an EMBL/GenBank/DDBJ whole genome shotgun (WGS) entry which is preliminary data.</text>
</comment>
<dbReference type="EMBL" id="NAEP01000039">
    <property type="protein sequence ID" value="PDQ35188.1"/>
    <property type="molecule type" value="Genomic_DNA"/>
</dbReference>
<evidence type="ECO:0000313" key="2">
    <source>
        <dbReference type="Proteomes" id="UP000219994"/>
    </source>
</evidence>
<sequence length="104" mass="11348">MGTVRVVYTMLDTDYGHLANLADMRGVKIADIISEQLAQVLPPRGVPVGSSAVQRFRMLSARILPLHSAGCTNAVIAERTGYTVEVIRGVLRRNGLRSNRVSRS</sequence>
<protein>
    <submittedName>
        <fullName evidence="1">Uncharacterized protein</fullName>
    </submittedName>
</protein>
<evidence type="ECO:0000313" key="1">
    <source>
        <dbReference type="EMBL" id="PDQ35188.1"/>
    </source>
</evidence>
<dbReference type="AlphaFoldDB" id="A0A2A6FR87"/>